<reference evidence="1 2" key="1">
    <citation type="journal article" date="2024" name="J Genomics">
        <title>Draft genome sequencing and assembly of Favolaschia claudopus CIRM-BRFM 2984 isolated from oak limbs.</title>
        <authorList>
            <person name="Navarro D."/>
            <person name="Drula E."/>
            <person name="Chaduli D."/>
            <person name="Cazenave R."/>
            <person name="Ahrendt S."/>
            <person name="Wang J."/>
            <person name="Lipzen A."/>
            <person name="Daum C."/>
            <person name="Barry K."/>
            <person name="Grigoriev I.V."/>
            <person name="Favel A."/>
            <person name="Rosso M.N."/>
            <person name="Martin F."/>
        </authorList>
    </citation>
    <scope>NUCLEOTIDE SEQUENCE [LARGE SCALE GENOMIC DNA]</scope>
    <source>
        <strain evidence="1 2">CIRM-BRFM 2984</strain>
    </source>
</reference>
<accession>A0AAW0A1Y1</accession>
<sequence>MTHTQLQSLVPKQAQVIPLVTPEERTRYEKQIQLPQNSHLEATSETNFRFDVLGTNRSLWNKSAARVFADLTIRQLGLPNNIDMFQAIVKAFQTYLSTIIRRYKTSLKSADEQELVRSRVSKYGRKYQVSKPIFYFIQLFHRRRYISYAFPPLQKHATMLEQMGIDGMSSDESGDEEDQHEYKILAPQWRATEVAAWLRMFDTIHNILRTTGNSKTAQGAFPHRRIFTANKSKSKKFVSGLPHNTYNQDWVNKEQCSQYVLHPTPIPYDFNHDPNIIQ</sequence>
<organism evidence="1 2">
    <name type="scientific">Favolaschia claudopus</name>
    <dbReference type="NCBI Taxonomy" id="2862362"/>
    <lineage>
        <taxon>Eukaryota</taxon>
        <taxon>Fungi</taxon>
        <taxon>Dikarya</taxon>
        <taxon>Basidiomycota</taxon>
        <taxon>Agaricomycotina</taxon>
        <taxon>Agaricomycetes</taxon>
        <taxon>Agaricomycetidae</taxon>
        <taxon>Agaricales</taxon>
        <taxon>Marasmiineae</taxon>
        <taxon>Mycenaceae</taxon>
        <taxon>Favolaschia</taxon>
    </lineage>
</organism>
<comment type="caution">
    <text evidence="1">The sequence shown here is derived from an EMBL/GenBank/DDBJ whole genome shotgun (WGS) entry which is preliminary data.</text>
</comment>
<dbReference type="AlphaFoldDB" id="A0AAW0A1Y1"/>
<gene>
    <name evidence="1" type="ORF">R3P38DRAFT_2562009</name>
</gene>
<proteinExistence type="predicted"/>
<evidence type="ECO:0000313" key="2">
    <source>
        <dbReference type="Proteomes" id="UP001362999"/>
    </source>
</evidence>
<protein>
    <submittedName>
        <fullName evidence="1">Uncharacterized protein</fullName>
    </submittedName>
</protein>
<keyword evidence="2" id="KW-1185">Reference proteome</keyword>
<dbReference type="EMBL" id="JAWWNJ010000090">
    <property type="protein sequence ID" value="KAK6997501.1"/>
    <property type="molecule type" value="Genomic_DNA"/>
</dbReference>
<evidence type="ECO:0000313" key="1">
    <source>
        <dbReference type="EMBL" id="KAK6997501.1"/>
    </source>
</evidence>
<name>A0AAW0A1Y1_9AGAR</name>
<dbReference type="Proteomes" id="UP001362999">
    <property type="component" value="Unassembled WGS sequence"/>
</dbReference>